<dbReference type="EC" id="2.7.7.65" evidence="1"/>
<evidence type="ECO:0000313" key="5">
    <source>
        <dbReference type="EMBL" id="ADE12849.1"/>
    </source>
</evidence>
<keyword evidence="3" id="KW-1133">Transmembrane helix</keyword>
<dbReference type="GO" id="GO:0052621">
    <property type="term" value="F:diguanylate cyclase activity"/>
    <property type="evidence" value="ECO:0007669"/>
    <property type="project" value="UniProtKB-EC"/>
</dbReference>
<dbReference type="InterPro" id="IPR050469">
    <property type="entry name" value="Diguanylate_Cyclase"/>
</dbReference>
<dbReference type="GO" id="GO:1902201">
    <property type="term" value="P:negative regulation of bacterial-type flagellum-dependent cell motility"/>
    <property type="evidence" value="ECO:0007669"/>
    <property type="project" value="TreeGrafter"/>
</dbReference>
<dbReference type="RefSeq" id="WP_013030747.1">
    <property type="nucleotide sequence ID" value="NC_013959.1"/>
</dbReference>
<dbReference type="SUPFAM" id="SSF55073">
    <property type="entry name" value="Nucleotide cyclase"/>
    <property type="match status" value="1"/>
</dbReference>
<feature type="transmembrane region" description="Helical" evidence="3">
    <location>
        <begin position="69"/>
        <end position="86"/>
    </location>
</feature>
<proteinExistence type="predicted"/>
<keyword evidence="3" id="KW-0472">Membrane</keyword>
<evidence type="ECO:0000256" key="3">
    <source>
        <dbReference type="SAM" id="Phobius"/>
    </source>
</evidence>
<feature type="transmembrane region" description="Helical" evidence="3">
    <location>
        <begin position="115"/>
        <end position="133"/>
    </location>
</feature>
<dbReference type="EMBL" id="CP001965">
    <property type="protein sequence ID" value="ADE12849.1"/>
    <property type="molecule type" value="Genomic_DNA"/>
</dbReference>
<evidence type="ECO:0000259" key="4">
    <source>
        <dbReference type="PROSITE" id="PS50887"/>
    </source>
</evidence>
<reference evidence="5 6" key="1">
    <citation type="submission" date="2010-03" db="EMBL/GenBank/DDBJ databases">
        <title>Complete sequence of Sideroxydans lithotrophicus ES-1.</title>
        <authorList>
            <consortium name="US DOE Joint Genome Institute"/>
            <person name="Lucas S."/>
            <person name="Copeland A."/>
            <person name="Lapidus A."/>
            <person name="Cheng J.-F."/>
            <person name="Bruce D."/>
            <person name="Goodwin L."/>
            <person name="Pitluck S."/>
            <person name="Munk A.C."/>
            <person name="Detter J.C."/>
            <person name="Han C."/>
            <person name="Tapia R."/>
            <person name="Larimer F."/>
            <person name="Land M."/>
            <person name="Hauser L."/>
            <person name="Kyrpides N."/>
            <person name="Ivanova N."/>
            <person name="Emerson D."/>
            <person name="Woyke T."/>
        </authorList>
    </citation>
    <scope>NUCLEOTIDE SEQUENCE [LARGE SCALE GENOMIC DNA]</scope>
    <source>
        <strain evidence="5 6">ES-1</strain>
    </source>
</reference>
<dbReference type="NCBIfam" id="TIGR00254">
    <property type="entry name" value="GGDEF"/>
    <property type="match status" value="1"/>
</dbReference>
<comment type="catalytic activity">
    <reaction evidence="2">
        <text>2 GTP = 3',3'-c-di-GMP + 2 diphosphate</text>
        <dbReference type="Rhea" id="RHEA:24898"/>
        <dbReference type="ChEBI" id="CHEBI:33019"/>
        <dbReference type="ChEBI" id="CHEBI:37565"/>
        <dbReference type="ChEBI" id="CHEBI:58805"/>
        <dbReference type="EC" id="2.7.7.65"/>
    </reaction>
</comment>
<evidence type="ECO:0000256" key="2">
    <source>
        <dbReference type="ARBA" id="ARBA00034247"/>
    </source>
</evidence>
<dbReference type="CDD" id="cd01949">
    <property type="entry name" value="GGDEF"/>
    <property type="match status" value="1"/>
</dbReference>
<gene>
    <name evidence="5" type="ordered locus">Slit_2624</name>
</gene>
<feature type="transmembrane region" description="Helical" evidence="3">
    <location>
        <begin position="12"/>
        <end position="35"/>
    </location>
</feature>
<dbReference type="Pfam" id="PF20966">
    <property type="entry name" value="MASE6"/>
    <property type="match status" value="1"/>
</dbReference>
<name>D5CNS8_SIDLE</name>
<evidence type="ECO:0000256" key="1">
    <source>
        <dbReference type="ARBA" id="ARBA00012528"/>
    </source>
</evidence>
<dbReference type="InterPro" id="IPR029787">
    <property type="entry name" value="Nucleotide_cyclase"/>
</dbReference>
<dbReference type="OrthoDB" id="9813903at2"/>
<feature type="transmembrane region" description="Helical" evidence="3">
    <location>
        <begin position="139"/>
        <end position="159"/>
    </location>
</feature>
<dbReference type="SMART" id="SM00267">
    <property type="entry name" value="GGDEF"/>
    <property type="match status" value="1"/>
</dbReference>
<dbReference type="PANTHER" id="PTHR45138">
    <property type="entry name" value="REGULATORY COMPONENTS OF SENSORY TRANSDUCTION SYSTEM"/>
    <property type="match status" value="1"/>
</dbReference>
<sequence length="355" mass="40398">MTRYSVQRFRAAVLHMYLHIAAMITIPLSALYFLLAATPDRGVVPFAFALFVLWLKWRTRHSSEESLRYAGWFVLMIMCLMLYGAYTSNESLHQEVWMMIFPIAFAPIVATRERLIWIVIGAVGLTSVMMLRPEPLTTISTFVFVIAYLTLGFITMMLVRHNEQNIERLAHLSIIDPLTRAYNRGYLKDVMVSEINRCRRSGQALTAIMLDIDYFKMFNDAYGHLYGDSVLEQVADALKRSAQRAGDYVFRYGGEEFCIITSGLNRDESMQFTEKLRCCILELNIENQRSPHRRLTASAGFWCASDLGEVTPSAMLLNADNALYRAKAAGRDLVVDFDEMTTTDAEMAQPQGVVI</sequence>
<accession>D5CNS8</accession>
<dbReference type="InterPro" id="IPR000160">
    <property type="entry name" value="GGDEF_dom"/>
</dbReference>
<dbReference type="HOGENOM" id="CLU_000445_11_1_4"/>
<keyword evidence="6" id="KW-1185">Reference proteome</keyword>
<dbReference type="eggNOG" id="COG3706">
    <property type="taxonomic scope" value="Bacteria"/>
</dbReference>
<dbReference type="InterPro" id="IPR043128">
    <property type="entry name" value="Rev_trsase/Diguanyl_cyclase"/>
</dbReference>
<dbReference type="PANTHER" id="PTHR45138:SF9">
    <property type="entry name" value="DIGUANYLATE CYCLASE DGCM-RELATED"/>
    <property type="match status" value="1"/>
</dbReference>
<protein>
    <recommendedName>
        <fullName evidence="1">diguanylate cyclase</fullName>
        <ecNumber evidence="1">2.7.7.65</ecNumber>
    </recommendedName>
</protein>
<keyword evidence="3" id="KW-0812">Transmembrane</keyword>
<dbReference type="Proteomes" id="UP000001625">
    <property type="component" value="Chromosome"/>
</dbReference>
<dbReference type="STRING" id="580332.Slit_2624"/>
<dbReference type="GO" id="GO:0005886">
    <property type="term" value="C:plasma membrane"/>
    <property type="evidence" value="ECO:0007669"/>
    <property type="project" value="TreeGrafter"/>
</dbReference>
<dbReference type="Pfam" id="PF00990">
    <property type="entry name" value="GGDEF"/>
    <property type="match status" value="1"/>
</dbReference>
<dbReference type="FunFam" id="3.30.70.270:FF:000001">
    <property type="entry name" value="Diguanylate cyclase domain protein"/>
    <property type="match status" value="1"/>
</dbReference>
<feature type="transmembrane region" description="Helical" evidence="3">
    <location>
        <begin position="41"/>
        <end position="57"/>
    </location>
</feature>
<dbReference type="KEGG" id="slt:Slit_2624"/>
<evidence type="ECO:0000313" key="6">
    <source>
        <dbReference type="Proteomes" id="UP000001625"/>
    </source>
</evidence>
<feature type="domain" description="GGDEF" evidence="4">
    <location>
        <begin position="203"/>
        <end position="339"/>
    </location>
</feature>
<dbReference type="AlphaFoldDB" id="D5CNS8"/>
<feature type="transmembrane region" description="Helical" evidence="3">
    <location>
        <begin position="92"/>
        <end position="110"/>
    </location>
</feature>
<dbReference type="PROSITE" id="PS50887">
    <property type="entry name" value="GGDEF"/>
    <property type="match status" value="1"/>
</dbReference>
<organism evidence="5 6">
    <name type="scientific">Sideroxydans lithotrophicus (strain ES-1)</name>
    <dbReference type="NCBI Taxonomy" id="580332"/>
    <lineage>
        <taxon>Bacteria</taxon>
        <taxon>Pseudomonadati</taxon>
        <taxon>Pseudomonadota</taxon>
        <taxon>Betaproteobacteria</taxon>
        <taxon>Nitrosomonadales</taxon>
        <taxon>Gallionellaceae</taxon>
        <taxon>Sideroxydans</taxon>
    </lineage>
</organism>
<dbReference type="GO" id="GO:0043709">
    <property type="term" value="P:cell adhesion involved in single-species biofilm formation"/>
    <property type="evidence" value="ECO:0007669"/>
    <property type="project" value="TreeGrafter"/>
</dbReference>
<dbReference type="InterPro" id="IPR048435">
    <property type="entry name" value="MASE6"/>
</dbReference>
<dbReference type="Gene3D" id="3.30.70.270">
    <property type="match status" value="1"/>
</dbReference>